<organism evidence="1 2">
    <name type="scientific">Geobacter soli</name>
    <dbReference type="NCBI Taxonomy" id="1510391"/>
    <lineage>
        <taxon>Bacteria</taxon>
        <taxon>Pseudomonadati</taxon>
        <taxon>Thermodesulfobacteriota</taxon>
        <taxon>Desulfuromonadia</taxon>
        <taxon>Geobacterales</taxon>
        <taxon>Geobacteraceae</taxon>
        <taxon>Geobacter</taxon>
    </lineage>
</organism>
<evidence type="ECO:0000313" key="2">
    <source>
        <dbReference type="Proteomes" id="UP000031433"/>
    </source>
</evidence>
<dbReference type="AlphaFoldDB" id="A0A0C1TSB9"/>
<keyword evidence="2" id="KW-1185">Reference proteome</keyword>
<proteinExistence type="predicted"/>
<sequence length="107" mass="12040">MGSIYQFPAQKSFKQMVLDVAQRELEGVDQSISVPIIEEVGGICEFLLKPLSPFSVPFDISGLSEEQITQVEEVVNRASEHCLKSFQGRVQELLLFTVRRRLKEAGI</sequence>
<dbReference type="Proteomes" id="UP000031433">
    <property type="component" value="Unassembled WGS sequence"/>
</dbReference>
<gene>
    <name evidence="1" type="ORF">SE37_06165</name>
</gene>
<dbReference type="EMBL" id="JXBL01000001">
    <property type="protein sequence ID" value="KIE42233.1"/>
    <property type="molecule type" value="Genomic_DNA"/>
</dbReference>
<name>A0A0C1TSB9_9BACT</name>
<protein>
    <submittedName>
        <fullName evidence="1">Uncharacterized protein</fullName>
    </submittedName>
</protein>
<dbReference type="RefSeq" id="WP_039644607.1">
    <property type="nucleotide sequence ID" value="NZ_JXBL01000001.1"/>
</dbReference>
<comment type="caution">
    <text evidence="1">The sequence shown here is derived from an EMBL/GenBank/DDBJ whole genome shotgun (WGS) entry which is preliminary data.</text>
</comment>
<accession>A0A0C1TSB9</accession>
<evidence type="ECO:0000313" key="1">
    <source>
        <dbReference type="EMBL" id="KIE42233.1"/>
    </source>
</evidence>
<reference evidence="1 2" key="1">
    <citation type="submission" date="2015-01" db="EMBL/GenBank/DDBJ databases">
        <title>Genome sequence of the anaerobic bacterium Geobacter soli GSS01, a dissimilatory Fe(III) reducer from soil.</title>
        <authorList>
            <person name="Yang G."/>
            <person name="Zhou S."/>
        </authorList>
    </citation>
    <scope>NUCLEOTIDE SEQUENCE [LARGE SCALE GENOMIC DNA]</scope>
    <source>
        <strain evidence="1 2">GSS01</strain>
    </source>
</reference>